<feature type="signal peptide" evidence="2">
    <location>
        <begin position="1"/>
        <end position="17"/>
    </location>
</feature>
<evidence type="ECO:0000313" key="3">
    <source>
        <dbReference type="EMBL" id="KAK9832655.1"/>
    </source>
</evidence>
<protein>
    <submittedName>
        <fullName evidence="3">Uncharacterized protein</fullName>
    </submittedName>
</protein>
<comment type="caution">
    <text evidence="3">The sequence shown here is derived from an EMBL/GenBank/DDBJ whole genome shotgun (WGS) entry which is preliminary data.</text>
</comment>
<dbReference type="EMBL" id="JALJOU010000040">
    <property type="protein sequence ID" value="KAK9832655.1"/>
    <property type="molecule type" value="Genomic_DNA"/>
</dbReference>
<evidence type="ECO:0000256" key="1">
    <source>
        <dbReference type="SAM" id="MobiDB-lite"/>
    </source>
</evidence>
<dbReference type="AlphaFoldDB" id="A0AAW1RGQ0"/>
<feature type="chain" id="PRO_5043946040" evidence="2">
    <location>
        <begin position="18"/>
        <end position="179"/>
    </location>
</feature>
<accession>A0AAW1RGQ0</accession>
<feature type="compositionally biased region" description="Gly residues" evidence="1">
    <location>
        <begin position="79"/>
        <end position="88"/>
    </location>
</feature>
<organism evidence="3 4">
    <name type="scientific">Elliptochloris bilobata</name>
    <dbReference type="NCBI Taxonomy" id="381761"/>
    <lineage>
        <taxon>Eukaryota</taxon>
        <taxon>Viridiplantae</taxon>
        <taxon>Chlorophyta</taxon>
        <taxon>core chlorophytes</taxon>
        <taxon>Trebouxiophyceae</taxon>
        <taxon>Trebouxiophyceae incertae sedis</taxon>
        <taxon>Elliptochloris clade</taxon>
        <taxon>Elliptochloris</taxon>
    </lineage>
</organism>
<sequence length="179" mass="18797">MKIVLMLYVVIVASVRGVRDIRANDKPPSHARKLSCVTTLLGCNPPGAVNVPIPNIPNPFAAPKITQPTTAAPRPPGNSAGGSAGGSGIPKWKDNPVIARAPPGQGNVNCGTSNTKSCAFTAENSGKPYRNSGDNGGGKYDVVNTQNCDRATHHPCCHRKNGEWDTMEYCDGTAQCCKN</sequence>
<gene>
    <name evidence="3" type="ORF">WJX81_007828</name>
</gene>
<dbReference type="Proteomes" id="UP001445335">
    <property type="component" value="Unassembled WGS sequence"/>
</dbReference>
<evidence type="ECO:0000256" key="2">
    <source>
        <dbReference type="SAM" id="SignalP"/>
    </source>
</evidence>
<reference evidence="3 4" key="1">
    <citation type="journal article" date="2024" name="Nat. Commun.">
        <title>Phylogenomics reveals the evolutionary origins of lichenization in chlorophyte algae.</title>
        <authorList>
            <person name="Puginier C."/>
            <person name="Libourel C."/>
            <person name="Otte J."/>
            <person name="Skaloud P."/>
            <person name="Haon M."/>
            <person name="Grisel S."/>
            <person name="Petersen M."/>
            <person name="Berrin J.G."/>
            <person name="Delaux P.M."/>
            <person name="Dal Grande F."/>
            <person name="Keller J."/>
        </authorList>
    </citation>
    <scope>NUCLEOTIDE SEQUENCE [LARGE SCALE GENOMIC DNA]</scope>
    <source>
        <strain evidence="3 4">SAG 245.80</strain>
    </source>
</reference>
<feature type="region of interest" description="Disordered" evidence="1">
    <location>
        <begin position="62"/>
        <end position="91"/>
    </location>
</feature>
<evidence type="ECO:0000313" key="4">
    <source>
        <dbReference type="Proteomes" id="UP001445335"/>
    </source>
</evidence>
<keyword evidence="4" id="KW-1185">Reference proteome</keyword>
<proteinExistence type="predicted"/>
<name>A0AAW1RGQ0_9CHLO</name>
<keyword evidence="2" id="KW-0732">Signal</keyword>